<proteinExistence type="predicted"/>
<keyword evidence="2" id="KW-1185">Reference proteome</keyword>
<protein>
    <submittedName>
        <fullName evidence="3">Lipase_3 domain-containing protein</fullName>
    </submittedName>
</protein>
<dbReference type="AlphaFoldDB" id="A0A1I8F1J1"/>
<organism evidence="2 3">
    <name type="scientific">Macrostomum lignano</name>
    <dbReference type="NCBI Taxonomy" id="282301"/>
    <lineage>
        <taxon>Eukaryota</taxon>
        <taxon>Metazoa</taxon>
        <taxon>Spiralia</taxon>
        <taxon>Lophotrochozoa</taxon>
        <taxon>Platyhelminthes</taxon>
        <taxon>Rhabditophora</taxon>
        <taxon>Macrostomorpha</taxon>
        <taxon>Macrostomida</taxon>
        <taxon>Macrostomidae</taxon>
        <taxon>Macrostomum</taxon>
    </lineage>
</organism>
<name>A0A1I8F1J1_9PLAT</name>
<dbReference type="WBParaSite" id="maker-unitig_12265-snap-gene-0.2-mRNA-1">
    <property type="protein sequence ID" value="maker-unitig_12265-snap-gene-0.2-mRNA-1"/>
    <property type="gene ID" value="maker-unitig_12265-snap-gene-0.2"/>
</dbReference>
<feature type="region of interest" description="Disordered" evidence="1">
    <location>
        <begin position="829"/>
        <end position="887"/>
    </location>
</feature>
<feature type="compositionally biased region" description="Basic and acidic residues" evidence="1">
    <location>
        <begin position="855"/>
        <end position="875"/>
    </location>
</feature>
<evidence type="ECO:0000313" key="2">
    <source>
        <dbReference type="Proteomes" id="UP000095280"/>
    </source>
</evidence>
<reference evidence="3" key="1">
    <citation type="submission" date="2016-11" db="UniProtKB">
        <authorList>
            <consortium name="WormBaseParasite"/>
        </authorList>
    </citation>
    <scope>IDENTIFICATION</scope>
</reference>
<evidence type="ECO:0000256" key="1">
    <source>
        <dbReference type="SAM" id="MobiDB-lite"/>
    </source>
</evidence>
<feature type="compositionally biased region" description="Polar residues" evidence="1">
    <location>
        <begin position="876"/>
        <end position="887"/>
    </location>
</feature>
<accession>A0A1I8F1J1</accession>
<sequence>LDEPRPDGAPTAAWLAVQLAELRRDGGGCGKPRACLDRHCTMKLVILLSLAAFAAAENTFSATNYYGYDFQPKHHEVYRNPEPFTARLGPKLKTWAERFPSIKNLIESKSTALPVELQRVTNNGYTHYSQSASMQAIEGVDADSFDAFAAYLTDTLEIKNDKRDGFLASMEIIKFADNTDWSLIDIIFDQDSGSNCKYVCVLGHRDLAHNTYDFMIADFKSSFQLAPDIVLIEERKSYAWGLVQRANIRVERIPAKLKLEDVELLKSFFCQAALGRFARMLDIEVPGMEQAYIDPMTAIGLISAGLDIVPKLINIFKTTSTSTIIKEVAGEGFSRYEQTAKTSVTIGINMDNLLGTYLRVLPRLINLNADVFQNVEDAIIIGSMAESQTWNDFDIAFNADRSSTSKVQFVDVVCANRGDGKYNVIVVNVAQAFILAPNVQYIQNSKSYVGGIYSKTTIERKEYPRDLTEKDMEVLMAFFHITVFKRLAMQYGLAVRSCPTSRRSSRIEQIILLQRINVVAMSDFALGAAAVPLYGCYAVLRVVPGQLVRVVREAWRLHEDAHCACFGNLPITAALLKSHMNSRSSTTATYFHSSPNLQAANRLWSHISGGGKVCFSFCLKISRFAQPVRGCRPTLANELEVPGTGSNSALSGCSRGEARSDQISMQDSRDIEALPRSRTYSGVPLKKLQVAGDVPDTSQRHLDVAGDAVVAANLAAAAAVAVATLVEAPPVELPARLLLVRRLAEAAGCALIELSVCRWRVGVVPSLLSGFFMNSSFGKVCRNTWRTQGAMMCVSGDRQCTLSTMTVAMTDSVTRIIVNSRYLSMSGTTREVGGQMSKMSRKNTVEDEDGEEADGQARADEVHAVEERLAADLQREQQVQVGSGQQR</sequence>
<feature type="region of interest" description="Disordered" evidence="1">
    <location>
        <begin position="648"/>
        <end position="668"/>
    </location>
</feature>
<evidence type="ECO:0000313" key="3">
    <source>
        <dbReference type="WBParaSite" id="maker-unitig_12265-snap-gene-0.2-mRNA-1"/>
    </source>
</evidence>
<dbReference type="Proteomes" id="UP000095280">
    <property type="component" value="Unplaced"/>
</dbReference>